<dbReference type="InterPro" id="IPR011701">
    <property type="entry name" value="MFS"/>
</dbReference>
<evidence type="ECO:0000256" key="1">
    <source>
        <dbReference type="SAM" id="Phobius"/>
    </source>
</evidence>
<feature type="transmembrane region" description="Helical" evidence="1">
    <location>
        <begin position="312"/>
        <end position="335"/>
    </location>
</feature>
<feature type="transmembrane region" description="Helical" evidence="1">
    <location>
        <begin position="447"/>
        <end position="468"/>
    </location>
</feature>
<evidence type="ECO:0000313" key="3">
    <source>
        <dbReference type="Proteomes" id="UP000481153"/>
    </source>
</evidence>
<dbReference type="Pfam" id="PF07690">
    <property type="entry name" value="MFS_1"/>
    <property type="match status" value="1"/>
</dbReference>
<dbReference type="InterPro" id="IPR050327">
    <property type="entry name" value="Proton-linked_MCT"/>
</dbReference>
<name>A0A6G0XEC2_9STRA</name>
<feature type="transmembrane region" description="Helical" evidence="1">
    <location>
        <begin position="215"/>
        <end position="235"/>
    </location>
</feature>
<feature type="transmembrane region" description="Helical" evidence="1">
    <location>
        <begin position="347"/>
        <end position="365"/>
    </location>
</feature>
<reference evidence="2 3" key="1">
    <citation type="submission" date="2019-07" db="EMBL/GenBank/DDBJ databases">
        <title>Genomics analysis of Aphanomyces spp. identifies a new class of oomycete effector associated with host adaptation.</title>
        <authorList>
            <person name="Gaulin E."/>
        </authorList>
    </citation>
    <scope>NUCLEOTIDE SEQUENCE [LARGE SCALE GENOMIC DNA]</scope>
    <source>
        <strain evidence="2 3">ATCC 201684</strain>
    </source>
</reference>
<feature type="transmembrane region" description="Helical" evidence="1">
    <location>
        <begin position="96"/>
        <end position="116"/>
    </location>
</feature>
<dbReference type="VEuPathDB" id="FungiDB:AeMF1_012950"/>
<dbReference type="EMBL" id="VJMJ01000071">
    <property type="protein sequence ID" value="KAF0738590.1"/>
    <property type="molecule type" value="Genomic_DNA"/>
</dbReference>
<dbReference type="PANTHER" id="PTHR11360:SF317">
    <property type="entry name" value="MAJOR FACILITATOR SUPERFAMILY (MFS) PROFILE DOMAIN-CONTAINING PROTEIN-RELATED"/>
    <property type="match status" value="1"/>
</dbReference>
<gene>
    <name evidence="2" type="ORF">Ae201684_005518</name>
</gene>
<dbReference type="InterPro" id="IPR036259">
    <property type="entry name" value="MFS_trans_sf"/>
</dbReference>
<feature type="transmembrane region" description="Helical" evidence="1">
    <location>
        <begin position="56"/>
        <end position="76"/>
    </location>
</feature>
<dbReference type="AlphaFoldDB" id="A0A6G0XEC2"/>
<accession>A0A6G0XEC2</accession>
<dbReference type="VEuPathDB" id="FungiDB:AeMF1_012947"/>
<sequence>MGPVVPTASRWHFGDFWSVVVPSKCPDEIEAEQFVVYWRRDATSFVVWRGLRFQRWMLLLAAVLTQIVNGALYSRSLVNSRLDAAIFKNEEGHAVVAYYIACGWIGFASALFGPYVERHGPRAGVLLGGFLIILGHLAAGMSVLFASAPLYYIGYGVLVGIGVGITYIAPISALQKWFPDLRGTAAGFGVCGFGLGASGWGPLYDPLIEKVGLSWLFVVVALMIGVLCGLAALIMRTPPPNFRIHGQDMHGWRGSTPSSRSSPALLEDNVPVVDFVKAYDYLENELDESQLYYHNKIKHLTLRECILSMDFAILYLTYLTCVATGIIGLSSLATIATNVFHASETHATQLVTITSIFNFFGRILLPMASDMVIRYGQLNPACGRKLLFVFSLICQLIILLLLPHALRQVQFTTFRALFCWLTFVYGGTVGAIPSLTTDLYGVYNTGTMHGVILTCWSLCAVIGGLTFNHNLNDWLQTMTYIDAYARDFGWLTVVVAIGCGLILLVRTNPVDRFYPGWQYTIWRFKIVLWTNLPADLAVDISQRTI</sequence>
<feature type="transmembrane region" description="Helical" evidence="1">
    <location>
        <begin position="123"/>
        <end position="146"/>
    </location>
</feature>
<proteinExistence type="predicted"/>
<dbReference type="PANTHER" id="PTHR11360">
    <property type="entry name" value="MONOCARBOXYLATE TRANSPORTER"/>
    <property type="match status" value="1"/>
</dbReference>
<keyword evidence="1" id="KW-1133">Transmembrane helix</keyword>
<keyword evidence="3" id="KW-1185">Reference proteome</keyword>
<feature type="transmembrane region" description="Helical" evidence="1">
    <location>
        <begin position="412"/>
        <end position="435"/>
    </location>
</feature>
<feature type="transmembrane region" description="Helical" evidence="1">
    <location>
        <begin position="152"/>
        <end position="173"/>
    </location>
</feature>
<evidence type="ECO:0008006" key="4">
    <source>
        <dbReference type="Google" id="ProtNLM"/>
    </source>
</evidence>
<dbReference type="Proteomes" id="UP000481153">
    <property type="component" value="Unassembled WGS sequence"/>
</dbReference>
<feature type="transmembrane region" description="Helical" evidence="1">
    <location>
        <begin position="488"/>
        <end position="505"/>
    </location>
</feature>
<organism evidence="2 3">
    <name type="scientific">Aphanomyces euteiches</name>
    <dbReference type="NCBI Taxonomy" id="100861"/>
    <lineage>
        <taxon>Eukaryota</taxon>
        <taxon>Sar</taxon>
        <taxon>Stramenopiles</taxon>
        <taxon>Oomycota</taxon>
        <taxon>Saprolegniomycetes</taxon>
        <taxon>Saprolegniales</taxon>
        <taxon>Verrucalvaceae</taxon>
        <taxon>Aphanomyces</taxon>
    </lineage>
</organism>
<comment type="caution">
    <text evidence="2">The sequence shown here is derived from an EMBL/GenBank/DDBJ whole genome shotgun (WGS) entry which is preliminary data.</text>
</comment>
<evidence type="ECO:0000313" key="2">
    <source>
        <dbReference type="EMBL" id="KAF0738590.1"/>
    </source>
</evidence>
<keyword evidence="1" id="KW-0812">Transmembrane</keyword>
<dbReference type="GO" id="GO:0022857">
    <property type="term" value="F:transmembrane transporter activity"/>
    <property type="evidence" value="ECO:0007669"/>
    <property type="project" value="InterPro"/>
</dbReference>
<keyword evidence="1" id="KW-0472">Membrane</keyword>
<dbReference type="SUPFAM" id="SSF103473">
    <property type="entry name" value="MFS general substrate transporter"/>
    <property type="match status" value="1"/>
</dbReference>
<dbReference type="Gene3D" id="1.20.1250.20">
    <property type="entry name" value="MFS general substrate transporter like domains"/>
    <property type="match status" value="2"/>
</dbReference>
<feature type="transmembrane region" description="Helical" evidence="1">
    <location>
        <begin position="185"/>
        <end position="203"/>
    </location>
</feature>
<feature type="transmembrane region" description="Helical" evidence="1">
    <location>
        <begin position="386"/>
        <end position="406"/>
    </location>
</feature>
<protein>
    <recommendedName>
        <fullName evidence="4">Major facilitator superfamily (MFS) profile domain-containing protein</fullName>
    </recommendedName>
</protein>